<reference evidence="1 2" key="1">
    <citation type="submission" date="2020-01" db="EMBL/GenBank/DDBJ databases">
        <title>Genome analysis.</title>
        <authorList>
            <person name="Wu S."/>
            <person name="Wang G."/>
        </authorList>
    </citation>
    <scope>NUCLEOTIDE SEQUENCE [LARGE SCALE GENOMIC DNA]</scope>
    <source>
        <strain evidence="1 2">SYL130</strain>
    </source>
</reference>
<dbReference type="Proteomes" id="UP000753802">
    <property type="component" value="Unassembled WGS sequence"/>
</dbReference>
<proteinExistence type="predicted"/>
<dbReference type="RefSeq" id="WP_161818428.1">
    <property type="nucleotide sequence ID" value="NZ_JAACJS010000012.1"/>
</dbReference>
<evidence type="ECO:0008006" key="3">
    <source>
        <dbReference type="Google" id="ProtNLM"/>
    </source>
</evidence>
<comment type="caution">
    <text evidence="1">The sequence shown here is derived from an EMBL/GenBank/DDBJ whole genome shotgun (WGS) entry which is preliminary data.</text>
</comment>
<sequence length="58" mass="6314">MKLLLTIAAGVGIYYFLGTDKGKDMLKQAKKAACDLKDDLLKKGKDVVTSVKEHAEMA</sequence>
<protein>
    <recommendedName>
        <fullName evidence="3">YtxH-like protein</fullName>
    </recommendedName>
</protein>
<dbReference type="EMBL" id="JAACJS010000012">
    <property type="protein sequence ID" value="NCI50120.1"/>
    <property type="molecule type" value="Genomic_DNA"/>
</dbReference>
<organism evidence="1 2">
    <name type="scientific">Sediminibacterium roseum</name>
    <dbReference type="NCBI Taxonomy" id="1978412"/>
    <lineage>
        <taxon>Bacteria</taxon>
        <taxon>Pseudomonadati</taxon>
        <taxon>Bacteroidota</taxon>
        <taxon>Chitinophagia</taxon>
        <taxon>Chitinophagales</taxon>
        <taxon>Chitinophagaceae</taxon>
        <taxon>Sediminibacterium</taxon>
    </lineage>
</organism>
<evidence type="ECO:0000313" key="1">
    <source>
        <dbReference type="EMBL" id="NCI50120.1"/>
    </source>
</evidence>
<accession>A0ABW9ZYP6</accession>
<keyword evidence="2" id="KW-1185">Reference proteome</keyword>
<evidence type="ECO:0000313" key="2">
    <source>
        <dbReference type="Proteomes" id="UP000753802"/>
    </source>
</evidence>
<name>A0ABW9ZYP6_9BACT</name>
<gene>
    <name evidence="1" type="ORF">GWC95_09315</name>
</gene>